<evidence type="ECO:0000256" key="1">
    <source>
        <dbReference type="ARBA" id="ARBA00004202"/>
    </source>
</evidence>
<dbReference type="GO" id="GO:0005886">
    <property type="term" value="C:plasma membrane"/>
    <property type="evidence" value="ECO:0007669"/>
    <property type="project" value="UniProtKB-SubCell"/>
</dbReference>
<reference evidence="7" key="2">
    <citation type="submission" date="2020-09" db="EMBL/GenBank/DDBJ databases">
        <authorList>
            <person name="Sun Q."/>
            <person name="Zhou Y."/>
        </authorList>
    </citation>
    <scope>NUCLEOTIDE SEQUENCE</scope>
    <source>
        <strain evidence="7">CGMCC 1.12777</strain>
    </source>
</reference>
<dbReference type="GO" id="GO:0047355">
    <property type="term" value="F:CDP-glycerol glycerophosphotransferase activity"/>
    <property type="evidence" value="ECO:0007669"/>
    <property type="project" value="InterPro"/>
</dbReference>
<evidence type="ECO:0008006" key="9">
    <source>
        <dbReference type="Google" id="ProtNLM"/>
    </source>
</evidence>
<comment type="caution">
    <text evidence="7">The sequence shown here is derived from an EMBL/GenBank/DDBJ whole genome shotgun (WGS) entry which is preliminary data.</text>
</comment>
<dbReference type="InterPro" id="IPR043149">
    <property type="entry name" value="TagF_N"/>
</dbReference>
<comment type="similarity">
    <text evidence="2">Belongs to the CDP-glycerol glycerophosphotransferase family.</text>
</comment>
<dbReference type="Gene3D" id="3.40.50.12580">
    <property type="match status" value="1"/>
</dbReference>
<dbReference type="Proteomes" id="UP000656813">
    <property type="component" value="Unassembled WGS sequence"/>
</dbReference>
<evidence type="ECO:0000256" key="6">
    <source>
        <dbReference type="ARBA" id="ARBA00023136"/>
    </source>
</evidence>
<comment type="subcellular location">
    <subcellularLocation>
        <location evidence="1">Cell membrane</location>
        <topology evidence="1">Peripheral membrane protein</topology>
    </subcellularLocation>
</comment>
<organism evidence="7 8">
    <name type="scientific">Pullulanibacillus pueri</name>
    <dbReference type="NCBI Taxonomy" id="1437324"/>
    <lineage>
        <taxon>Bacteria</taxon>
        <taxon>Bacillati</taxon>
        <taxon>Bacillota</taxon>
        <taxon>Bacilli</taxon>
        <taxon>Bacillales</taxon>
        <taxon>Sporolactobacillaceae</taxon>
        <taxon>Pullulanibacillus</taxon>
    </lineage>
</organism>
<reference evidence="7" key="1">
    <citation type="journal article" date="2014" name="Int. J. Syst. Evol. Microbiol.">
        <title>Complete genome sequence of Corynebacterium casei LMG S-19264T (=DSM 44701T), isolated from a smear-ripened cheese.</title>
        <authorList>
            <consortium name="US DOE Joint Genome Institute (JGI-PGF)"/>
            <person name="Walter F."/>
            <person name="Albersmeier A."/>
            <person name="Kalinowski J."/>
            <person name="Ruckert C."/>
        </authorList>
    </citation>
    <scope>NUCLEOTIDE SEQUENCE</scope>
    <source>
        <strain evidence="7">CGMCC 1.12777</strain>
    </source>
</reference>
<keyword evidence="6" id="KW-0472">Membrane</keyword>
<name>A0A8J3EK94_9BACL</name>
<evidence type="ECO:0000256" key="5">
    <source>
        <dbReference type="ARBA" id="ARBA00022944"/>
    </source>
</evidence>
<dbReference type="AlphaFoldDB" id="A0A8J3EK94"/>
<keyword evidence="8" id="KW-1185">Reference proteome</keyword>
<dbReference type="Pfam" id="PF04464">
    <property type="entry name" value="Glyphos_transf"/>
    <property type="match status" value="1"/>
</dbReference>
<dbReference type="PANTHER" id="PTHR37316">
    <property type="entry name" value="TEICHOIC ACID GLYCEROL-PHOSPHATE PRIMASE"/>
    <property type="match status" value="1"/>
</dbReference>
<keyword evidence="3" id="KW-1003">Cell membrane</keyword>
<dbReference type="EMBL" id="BMFV01000003">
    <property type="protein sequence ID" value="GGH76588.1"/>
    <property type="molecule type" value="Genomic_DNA"/>
</dbReference>
<evidence type="ECO:0000313" key="7">
    <source>
        <dbReference type="EMBL" id="GGH76588.1"/>
    </source>
</evidence>
<gene>
    <name evidence="7" type="ORF">GCM10007096_07240</name>
</gene>
<dbReference type="Gene3D" id="3.40.50.11820">
    <property type="match status" value="1"/>
</dbReference>
<dbReference type="GO" id="GO:0019350">
    <property type="term" value="P:teichoic acid biosynthetic process"/>
    <property type="evidence" value="ECO:0007669"/>
    <property type="project" value="UniProtKB-KW"/>
</dbReference>
<protein>
    <recommendedName>
        <fullName evidence="9">CDP-ribitol ribitolphosphotransferase</fullName>
    </recommendedName>
</protein>
<dbReference type="InterPro" id="IPR051612">
    <property type="entry name" value="Teichoic_Acid_Biosynth"/>
</dbReference>
<dbReference type="InterPro" id="IPR043148">
    <property type="entry name" value="TagF_C"/>
</dbReference>
<keyword evidence="4" id="KW-0808">Transferase</keyword>
<evidence type="ECO:0000256" key="3">
    <source>
        <dbReference type="ARBA" id="ARBA00022475"/>
    </source>
</evidence>
<dbReference type="InterPro" id="IPR007554">
    <property type="entry name" value="Glycerophosphate_synth"/>
</dbReference>
<evidence type="ECO:0000256" key="2">
    <source>
        <dbReference type="ARBA" id="ARBA00010488"/>
    </source>
</evidence>
<keyword evidence="5" id="KW-0777">Teichoic acid biosynthesis</keyword>
<accession>A0A8J3EK94</accession>
<dbReference type="PANTHER" id="PTHR37316:SF2">
    <property type="entry name" value="TEICHOIC ACID RIBITOL-PHOSPHATE POLYMERASE TARK"/>
    <property type="match status" value="1"/>
</dbReference>
<evidence type="ECO:0000256" key="4">
    <source>
        <dbReference type="ARBA" id="ARBA00022679"/>
    </source>
</evidence>
<evidence type="ECO:0000313" key="8">
    <source>
        <dbReference type="Proteomes" id="UP000656813"/>
    </source>
</evidence>
<dbReference type="SUPFAM" id="SSF53756">
    <property type="entry name" value="UDP-Glycosyltransferase/glycogen phosphorylase"/>
    <property type="match status" value="1"/>
</dbReference>
<proteinExistence type="inferred from homology"/>
<dbReference type="RefSeq" id="WP_188496028.1">
    <property type="nucleotide sequence ID" value="NZ_BMFV01000003.1"/>
</dbReference>
<sequence length="384" mass="45823">MIRTSDIFYKFFRSRIFRSVYKMFKILPLKKDRVLFISDSCSELNGNLKFVYNEMLKRKLNFEYRFLLKQSIETRKSYKEILVLAYLIATSKFILLDDFYPMIYPLKIRKRSELIQLWHAVGAFKKFGYSRVGSQGGPLPNSKNHRNYTKVIVSSENVAQHYAEGFGIEIKNVLGTGIPRTDIFFDEDYRTSVINKFYSEYPYLRNKKVITFAPTFRGRGQSTAYYPMEMLNIKSLYNELKDDYILLVKFHPFIKEKIIIPNKYKDFCFDFTFYENINDLLFISDILITDYSSVCFEFALLNKPMLFFAFDLEEYIHNRGFYYDYQTFVPGPIVRNTDEVIKRILDRDFDYEKLESFIDYFFDHLDGKSSARVVDQIILEKKLD</sequence>